<dbReference type="Proteomes" id="UP001271792">
    <property type="component" value="Unassembled WGS sequence"/>
</dbReference>
<dbReference type="PANTHER" id="PTHR10587">
    <property type="entry name" value="GLYCOSYL TRANSFERASE-RELATED"/>
    <property type="match status" value="1"/>
</dbReference>
<dbReference type="InterPro" id="IPR002509">
    <property type="entry name" value="NODB_dom"/>
</dbReference>
<dbReference type="Gene3D" id="3.20.20.370">
    <property type="entry name" value="Glycoside hydrolase/deacetylase"/>
    <property type="match status" value="1"/>
</dbReference>
<dbReference type="InterPro" id="IPR011330">
    <property type="entry name" value="Glyco_hydro/deAcase_b/a-brl"/>
</dbReference>
<dbReference type="PANTHER" id="PTHR10587:SF125">
    <property type="entry name" value="POLYSACCHARIDE DEACETYLASE YHEN-RELATED"/>
    <property type="match status" value="1"/>
</dbReference>
<organism evidence="2 3">
    <name type="scientific">Lentzea kristufekii</name>
    <dbReference type="NCBI Taxonomy" id="3095430"/>
    <lineage>
        <taxon>Bacteria</taxon>
        <taxon>Bacillati</taxon>
        <taxon>Actinomycetota</taxon>
        <taxon>Actinomycetes</taxon>
        <taxon>Pseudonocardiales</taxon>
        <taxon>Pseudonocardiaceae</taxon>
        <taxon>Lentzea</taxon>
    </lineage>
</organism>
<dbReference type="SUPFAM" id="SSF88713">
    <property type="entry name" value="Glycoside hydrolase/deacetylase"/>
    <property type="match status" value="1"/>
</dbReference>
<dbReference type="RefSeq" id="WP_319988020.1">
    <property type="nucleotide sequence ID" value="NZ_JAXAVV010000020.1"/>
</dbReference>
<dbReference type="Pfam" id="PF01522">
    <property type="entry name" value="Polysacc_deac_1"/>
    <property type="match status" value="1"/>
</dbReference>
<evidence type="ECO:0000313" key="3">
    <source>
        <dbReference type="Proteomes" id="UP001271792"/>
    </source>
</evidence>
<feature type="domain" description="NodB homology" evidence="1">
    <location>
        <begin position="50"/>
        <end position="230"/>
    </location>
</feature>
<proteinExistence type="predicted"/>
<dbReference type="PROSITE" id="PS51677">
    <property type="entry name" value="NODB"/>
    <property type="match status" value="1"/>
</dbReference>
<reference evidence="2 3" key="2">
    <citation type="submission" date="2023-11" db="EMBL/GenBank/DDBJ databases">
        <authorList>
            <person name="Lara A.C."/>
            <person name="Chronakova A."/>
        </authorList>
    </citation>
    <scope>NUCLEOTIDE SEQUENCE [LARGE SCALE GENOMIC DNA]</scope>
    <source>
        <strain evidence="2 3">BCCO 10_0798</strain>
    </source>
</reference>
<evidence type="ECO:0000313" key="2">
    <source>
        <dbReference type="EMBL" id="MDX8054220.1"/>
    </source>
</evidence>
<dbReference type="EMBL" id="JAXAVV010000020">
    <property type="protein sequence ID" value="MDX8054220.1"/>
    <property type="molecule type" value="Genomic_DNA"/>
</dbReference>
<keyword evidence="3" id="KW-1185">Reference proteome</keyword>
<sequence length="239" mass="26793">MKWLRRKPTIITAASLTLVLVAGITLWNVSSARTFQFFGDLVDRVETDEKVVALTFDDGPDPAGAQQVLDLLEAEDVPATFFLMGRDLEKHPDLGRRIADARHEIGNHTYNHQRMIGVLPSTVAREVEDTDAQIRRTGYSGDIHFRPPNGKKLFALPHYLEEHGRTTVMWDVEPDSEGTPTAQEIAQQTLAQTRPGSIILLHPMYAAREQTRQALRPVITGLKERGYRFLTVSALLGSR</sequence>
<name>A0ABU4U0W8_9PSEU</name>
<dbReference type="InterPro" id="IPR050248">
    <property type="entry name" value="Polysacc_deacetylase_ArnD"/>
</dbReference>
<protein>
    <submittedName>
        <fullName evidence="2">Polysaccharide deacetylase family protein</fullName>
    </submittedName>
</protein>
<reference evidence="2 3" key="1">
    <citation type="submission" date="2023-11" db="EMBL/GenBank/DDBJ databases">
        <title>Lentzea sokolovensis, sp. nov., Lentzea kristufkii, sp. nov., and Lentzea miocenensis, sp. nov., rare actinobacteria from Sokolov Coal Basin, Miocene lacustrine sediment, Czech Republic.</title>
        <authorList>
            <person name="Lara A."/>
            <person name="Kotroba L."/>
            <person name="Nouioui I."/>
            <person name="Neumann-Schaal M."/>
            <person name="Mast Y."/>
            <person name="Chronakova A."/>
        </authorList>
    </citation>
    <scope>NUCLEOTIDE SEQUENCE [LARGE SCALE GENOMIC DNA]</scope>
    <source>
        <strain evidence="2 3">BCCO 10_0798</strain>
    </source>
</reference>
<evidence type="ECO:0000259" key="1">
    <source>
        <dbReference type="PROSITE" id="PS51677"/>
    </source>
</evidence>
<accession>A0ABU4U0W8</accession>
<gene>
    <name evidence="2" type="ORF">SK571_33030</name>
</gene>
<comment type="caution">
    <text evidence="2">The sequence shown here is derived from an EMBL/GenBank/DDBJ whole genome shotgun (WGS) entry which is preliminary data.</text>
</comment>